<feature type="transmembrane region" description="Helical" evidence="1">
    <location>
        <begin position="216"/>
        <end position="234"/>
    </location>
</feature>
<comment type="caution">
    <text evidence="3">The sequence shown here is derived from an EMBL/GenBank/DDBJ whole genome shotgun (WGS) entry which is preliminary data.</text>
</comment>
<dbReference type="CDD" id="cd03392">
    <property type="entry name" value="PAP2_like_2"/>
    <property type="match status" value="2"/>
</dbReference>
<dbReference type="PANTHER" id="PTHR14969:SF13">
    <property type="entry name" value="AT30094P"/>
    <property type="match status" value="1"/>
</dbReference>
<evidence type="ECO:0000256" key="1">
    <source>
        <dbReference type="SAM" id="Phobius"/>
    </source>
</evidence>
<dbReference type="SUPFAM" id="SSF48317">
    <property type="entry name" value="Acid phosphatase/Vanadium-dependent haloperoxidase"/>
    <property type="match status" value="2"/>
</dbReference>
<feature type="transmembrane region" description="Helical" evidence="1">
    <location>
        <begin position="86"/>
        <end position="111"/>
    </location>
</feature>
<keyword evidence="1" id="KW-0472">Membrane</keyword>
<evidence type="ECO:0000313" key="3">
    <source>
        <dbReference type="EMBL" id="MBF6228708.1"/>
    </source>
</evidence>
<dbReference type="Gene3D" id="1.20.144.10">
    <property type="entry name" value="Phosphatidic acid phosphatase type 2/haloperoxidase"/>
    <property type="match status" value="3"/>
</dbReference>
<dbReference type="Proteomes" id="UP000807309">
    <property type="component" value="Unassembled WGS sequence"/>
</dbReference>
<feature type="transmembrane region" description="Helical" evidence="1">
    <location>
        <begin position="282"/>
        <end position="302"/>
    </location>
</feature>
<feature type="transmembrane region" description="Helical" evidence="1">
    <location>
        <begin position="436"/>
        <end position="457"/>
    </location>
</feature>
<organism evidence="3 4">
    <name type="scientific">Nocardia abscessus</name>
    <dbReference type="NCBI Taxonomy" id="120957"/>
    <lineage>
        <taxon>Bacteria</taxon>
        <taxon>Bacillati</taxon>
        <taxon>Actinomycetota</taxon>
        <taxon>Actinomycetes</taxon>
        <taxon>Mycobacteriales</taxon>
        <taxon>Nocardiaceae</taxon>
        <taxon>Nocardia</taxon>
    </lineage>
</organism>
<feature type="domain" description="Phosphatidic acid phosphatase type 2/haloperoxidase" evidence="2">
    <location>
        <begin position="118"/>
        <end position="231"/>
    </location>
</feature>
<evidence type="ECO:0000259" key="2">
    <source>
        <dbReference type="SMART" id="SM00014"/>
    </source>
</evidence>
<feature type="domain" description="Phosphatidic acid phosphatase type 2/haloperoxidase" evidence="2">
    <location>
        <begin position="367"/>
        <end position="478"/>
    </location>
</feature>
<dbReference type="PANTHER" id="PTHR14969">
    <property type="entry name" value="SPHINGOSINE-1-PHOSPHATE PHOSPHOHYDROLASE"/>
    <property type="match status" value="1"/>
</dbReference>
<dbReference type="EMBL" id="JADLRE010000025">
    <property type="protein sequence ID" value="MBF6228708.1"/>
    <property type="molecule type" value="Genomic_DNA"/>
</dbReference>
<feature type="transmembrane region" description="Helical" evidence="1">
    <location>
        <begin position="30"/>
        <end position="55"/>
    </location>
</feature>
<keyword evidence="1" id="KW-0812">Transmembrane</keyword>
<dbReference type="RefSeq" id="WP_195035593.1">
    <property type="nucleotide sequence ID" value="NZ_JADLRE010000025.1"/>
</dbReference>
<dbReference type="SMART" id="SM00014">
    <property type="entry name" value="acidPPc"/>
    <property type="match status" value="2"/>
</dbReference>
<dbReference type="InterPro" id="IPR036938">
    <property type="entry name" value="PAP2/HPO_sf"/>
</dbReference>
<proteinExistence type="predicted"/>
<dbReference type="InterPro" id="IPR000326">
    <property type="entry name" value="PAP2/HPO"/>
</dbReference>
<protein>
    <submittedName>
        <fullName evidence="3">Phosphatase PAP2 family protein</fullName>
    </submittedName>
</protein>
<feature type="transmembrane region" description="Helical" evidence="1">
    <location>
        <begin position="406"/>
        <end position="429"/>
    </location>
</feature>
<keyword evidence="4" id="KW-1185">Reference proteome</keyword>
<name>A0ABS0CGU1_9NOCA</name>
<feature type="transmembrane region" description="Helical" evidence="1">
    <location>
        <begin position="190"/>
        <end position="210"/>
    </location>
</feature>
<feature type="transmembrane region" description="Helical" evidence="1">
    <location>
        <begin position="463"/>
        <end position="481"/>
    </location>
</feature>
<keyword evidence="1" id="KW-1133">Transmembrane helix</keyword>
<feature type="transmembrane region" description="Helical" evidence="1">
    <location>
        <begin position="338"/>
        <end position="359"/>
    </location>
</feature>
<feature type="transmembrane region" description="Helical" evidence="1">
    <location>
        <begin position="156"/>
        <end position="178"/>
    </location>
</feature>
<reference evidence="3 4" key="1">
    <citation type="submission" date="2020-10" db="EMBL/GenBank/DDBJ databases">
        <title>Identification of Nocardia species via Next-generation sequencing and recognition of intraspecies genetic diversity.</title>
        <authorList>
            <person name="Li P."/>
            <person name="Li P."/>
            <person name="Lu B."/>
        </authorList>
    </citation>
    <scope>NUCLEOTIDE SEQUENCE [LARGE SCALE GENOMIC DNA]</scope>
    <source>
        <strain evidence="3 4">N-11</strain>
    </source>
</reference>
<feature type="transmembrane region" description="Helical" evidence="1">
    <location>
        <begin position="366"/>
        <end position="386"/>
    </location>
</feature>
<sequence length="503" mass="53092">MSVDRHDGYAKTGADRPAGTVHRSAAAERFAVRSAAALLGVAAVGIGFGVLTALVRARWEPMQTADQAVTDSLVSVVAKNRMLQNILTGITDLGGTGTLVLVLTVGGLWLLLRRLPRLAVYVALTGAGGLILNPVVKELVARLRPVVETPVYSTGGWSFPSGHAMSSLVCYGVVLLVFAPALQAGPRRALTGFALLIVIAVGLSRIALGVHYLTDVLAGWLLGSLWLVLATVAFHRWRGDARVDNAGPLPGDVPPADEDDLRPVPVRHPPTLPHPWRGIGELAVAWVLLVGLLVGIGMLVRAPETENPVLRWDHSIVAALAEHRDPTLTSFLGVFGELGNTTAVITVALIVAALAVGLLRSWRPVLFLGIALLGEITLFLTTAAIVDRDRPRVPYLDPGLPPTASFPSGHVAASLTLYGGTAALLWAATRRGRYRLFAAAPILIPALVGVQRIYAGAHHPTDVIGAVLLSSIWTAIAWWVVDPVSTSGASRTQRRAQSAAGTQ</sequence>
<feature type="transmembrane region" description="Helical" evidence="1">
    <location>
        <begin position="118"/>
        <end position="136"/>
    </location>
</feature>
<dbReference type="Pfam" id="PF01569">
    <property type="entry name" value="PAP2"/>
    <property type="match status" value="2"/>
</dbReference>
<accession>A0ABS0CGU1</accession>
<gene>
    <name evidence="3" type="ORF">IU470_26845</name>
</gene>
<evidence type="ECO:0000313" key="4">
    <source>
        <dbReference type="Proteomes" id="UP000807309"/>
    </source>
</evidence>